<reference evidence="8" key="2">
    <citation type="journal article" date="2021" name="PeerJ">
        <title>Extensive microbial diversity within the chicken gut microbiome revealed by metagenomics and culture.</title>
        <authorList>
            <person name="Gilroy R."/>
            <person name="Ravi A."/>
            <person name="Getino M."/>
            <person name="Pursley I."/>
            <person name="Horton D.L."/>
            <person name="Alikhan N.F."/>
            <person name="Baker D."/>
            <person name="Gharbi K."/>
            <person name="Hall N."/>
            <person name="Watson M."/>
            <person name="Adriaenssens E.M."/>
            <person name="Foster-Nyarko E."/>
            <person name="Jarju S."/>
            <person name="Secka A."/>
            <person name="Antonio M."/>
            <person name="Oren A."/>
            <person name="Chaudhuri R.R."/>
            <person name="La Ragione R."/>
            <person name="Hildebrand F."/>
            <person name="Pallen M.J."/>
        </authorList>
    </citation>
    <scope>NUCLEOTIDE SEQUENCE</scope>
    <source>
        <strain evidence="8">B1-16210</strain>
    </source>
</reference>
<dbReference type="PROSITE" id="PS00745">
    <property type="entry name" value="RF_PROK_I"/>
    <property type="match status" value="1"/>
</dbReference>
<dbReference type="InterPro" id="IPR045853">
    <property type="entry name" value="Pep_chain_release_fac_I_sf"/>
</dbReference>
<evidence type="ECO:0000256" key="6">
    <source>
        <dbReference type="SAM" id="Coils"/>
    </source>
</evidence>
<sequence>MIMINEVLSQISDDISAVRGFLDPDKLELQIAELTEQTNNPELWNNPDNARALLQKKSGLEKSLNGLRNLESEYKNLSDLYSMAPDDADVINAIEKLADDAHRAKFITLFSDPADSNGAFLFIQAGAGGTEAQDWAQMLARMYARWAERHGFTCEVVEEHLGDTAGIKNITYRITGDRAYGWLKNEIGVHRLVRISPFNANGKRQTSFASVDVWPDVDDSIEIEINDKDLRIDTYRSSGAGGQHVNKTDSAVRITHIPTGVVVTCQNERSQIQNKEMAMKMLRSRLYELERQKRAEIENAALAQQKKIEWGSQIRNYVLYPYQLVKDVRTGVEKTDSAAVLDGDLDDFMLACLQRDQTIK</sequence>
<proteinExistence type="inferred from homology"/>
<evidence type="ECO:0000256" key="2">
    <source>
        <dbReference type="ARBA" id="ARBA00022481"/>
    </source>
</evidence>
<dbReference type="HAMAP" id="MF_00094">
    <property type="entry name" value="Rel_fac_2"/>
    <property type="match status" value="1"/>
</dbReference>
<evidence type="ECO:0000259" key="7">
    <source>
        <dbReference type="PROSITE" id="PS00745"/>
    </source>
</evidence>
<evidence type="ECO:0000256" key="3">
    <source>
        <dbReference type="ARBA" id="ARBA00022917"/>
    </source>
</evidence>
<gene>
    <name evidence="4 8" type="primary">prfB</name>
    <name evidence="8" type="ORF">IAC77_03875</name>
</gene>
<evidence type="ECO:0000256" key="5">
    <source>
        <dbReference type="NCBIfam" id="TIGR00020"/>
    </source>
</evidence>
<dbReference type="InterPro" id="IPR005139">
    <property type="entry name" value="PCRF"/>
</dbReference>
<comment type="function">
    <text evidence="4">Peptide chain release factor 2 directs the termination of translation in response to the peptide chain termination codons UGA and UAA.</text>
</comment>
<feature type="coiled-coil region" evidence="6">
    <location>
        <begin position="265"/>
        <end position="306"/>
    </location>
</feature>
<dbReference type="Proteomes" id="UP000721442">
    <property type="component" value="Unassembled WGS sequence"/>
</dbReference>
<comment type="subcellular location">
    <subcellularLocation>
        <location evidence="4">Cytoplasm</location>
    </subcellularLocation>
</comment>
<dbReference type="InterPro" id="IPR000352">
    <property type="entry name" value="Pep_chain_release_fac_I"/>
</dbReference>
<keyword evidence="4" id="KW-0963">Cytoplasm</keyword>
<organism evidence="8 9">
    <name type="scientific">Candidatus Enterousia excrementavium</name>
    <dbReference type="NCBI Taxonomy" id="2840789"/>
    <lineage>
        <taxon>Bacteria</taxon>
        <taxon>Pseudomonadati</taxon>
        <taxon>Pseudomonadota</taxon>
        <taxon>Alphaproteobacteria</taxon>
        <taxon>Candidatus Enterousia</taxon>
    </lineage>
</organism>
<keyword evidence="6" id="KW-0175">Coiled coil</keyword>
<name>A0A940ICB6_9PROT</name>
<evidence type="ECO:0000313" key="8">
    <source>
        <dbReference type="EMBL" id="MBO8407567.1"/>
    </source>
</evidence>
<evidence type="ECO:0000256" key="4">
    <source>
        <dbReference type="HAMAP-Rule" id="MF_00094"/>
    </source>
</evidence>
<evidence type="ECO:0000256" key="1">
    <source>
        <dbReference type="ARBA" id="ARBA00010835"/>
    </source>
</evidence>
<comment type="PTM">
    <text evidence="4">Methylated by PrmC. Methylation increases the termination efficiency of RF2.</text>
</comment>
<feature type="domain" description="Prokaryotic-type class I peptide chain release factors" evidence="7">
    <location>
        <begin position="236"/>
        <end position="252"/>
    </location>
</feature>
<dbReference type="EMBL" id="JADINE010000047">
    <property type="protein sequence ID" value="MBO8407567.1"/>
    <property type="molecule type" value="Genomic_DNA"/>
</dbReference>
<dbReference type="SUPFAM" id="SSF75620">
    <property type="entry name" value="Release factor"/>
    <property type="match status" value="1"/>
</dbReference>
<evidence type="ECO:0000313" key="9">
    <source>
        <dbReference type="Proteomes" id="UP000721442"/>
    </source>
</evidence>
<dbReference type="Pfam" id="PF03462">
    <property type="entry name" value="PCRF"/>
    <property type="match status" value="1"/>
</dbReference>
<dbReference type="InterPro" id="IPR004374">
    <property type="entry name" value="PrfB"/>
</dbReference>
<dbReference type="PANTHER" id="PTHR43116:SF3">
    <property type="entry name" value="CLASS I PEPTIDE CHAIN RELEASE FACTOR"/>
    <property type="match status" value="1"/>
</dbReference>
<dbReference type="GO" id="GO:0016149">
    <property type="term" value="F:translation release factor activity, codon specific"/>
    <property type="evidence" value="ECO:0007669"/>
    <property type="project" value="UniProtKB-UniRule"/>
</dbReference>
<dbReference type="NCBIfam" id="TIGR00020">
    <property type="entry name" value="prfB"/>
    <property type="match status" value="1"/>
</dbReference>
<dbReference type="PANTHER" id="PTHR43116">
    <property type="entry name" value="PEPTIDE CHAIN RELEASE FACTOR 2"/>
    <property type="match status" value="1"/>
</dbReference>
<reference evidence="8" key="1">
    <citation type="submission" date="2020-10" db="EMBL/GenBank/DDBJ databases">
        <authorList>
            <person name="Gilroy R."/>
        </authorList>
    </citation>
    <scope>NUCLEOTIDE SEQUENCE</scope>
    <source>
        <strain evidence="8">B1-16210</strain>
    </source>
</reference>
<dbReference type="Gene3D" id="3.30.70.1660">
    <property type="match status" value="1"/>
</dbReference>
<keyword evidence="2 4" id="KW-0488">Methylation</keyword>
<dbReference type="SMART" id="SM00937">
    <property type="entry name" value="PCRF"/>
    <property type="match status" value="1"/>
</dbReference>
<dbReference type="FunFam" id="3.30.160.20:FF:000010">
    <property type="entry name" value="Peptide chain release factor 2"/>
    <property type="match status" value="1"/>
</dbReference>
<dbReference type="Pfam" id="PF00472">
    <property type="entry name" value="RF-1"/>
    <property type="match status" value="1"/>
</dbReference>
<dbReference type="Gene3D" id="3.30.160.20">
    <property type="match status" value="1"/>
</dbReference>
<accession>A0A940ICB6</accession>
<comment type="similarity">
    <text evidence="1 4">Belongs to the prokaryotic/mitochondrial release factor family.</text>
</comment>
<feature type="modified residue" description="N5-methylglutamine" evidence="4">
    <location>
        <position position="243"/>
    </location>
</feature>
<protein>
    <recommendedName>
        <fullName evidence="4 5">Peptide chain release factor 2</fullName>
        <shortName evidence="4">RF-2</shortName>
    </recommendedName>
</protein>
<dbReference type="Gene3D" id="1.20.58.410">
    <property type="entry name" value="Release factor"/>
    <property type="match status" value="1"/>
</dbReference>
<dbReference type="GO" id="GO:0005737">
    <property type="term" value="C:cytoplasm"/>
    <property type="evidence" value="ECO:0007669"/>
    <property type="project" value="UniProtKB-SubCell"/>
</dbReference>
<comment type="caution">
    <text evidence="8">The sequence shown here is derived from an EMBL/GenBank/DDBJ whole genome shotgun (WGS) entry which is preliminary data.</text>
</comment>
<dbReference type="AlphaFoldDB" id="A0A940ICB6"/>
<keyword evidence="3 4" id="KW-0648">Protein biosynthesis</keyword>